<evidence type="ECO:0000256" key="6">
    <source>
        <dbReference type="ARBA" id="ARBA00022777"/>
    </source>
</evidence>
<evidence type="ECO:0000259" key="9">
    <source>
        <dbReference type="PROSITE" id="PS00794"/>
    </source>
</evidence>
<dbReference type="PANTHER" id="PTHR43071">
    <property type="entry name" value="2-AMINO-4-HYDROXY-6-HYDROXYMETHYLDIHYDROPTERIDINE PYROPHOSPHOKINASE"/>
    <property type="match status" value="1"/>
</dbReference>
<reference evidence="10 12" key="1">
    <citation type="submission" date="2014-10" db="EMBL/GenBank/DDBJ databases">
        <title>Complete genome sequence of Parvimonas micra KCOM 1535 (= ChDC B708).</title>
        <authorList>
            <person name="Kook J.-K."/>
            <person name="Park S.-N."/>
            <person name="Lim Y.K."/>
            <person name="Roh H."/>
        </authorList>
    </citation>
    <scope>NUCLEOTIDE SEQUENCE [LARGE SCALE GENOMIC DNA]</scope>
    <source>
        <strain evidence="10">KCOM 1535</strain>
        <strain evidence="12">KCOM 1535 / ChDC B708</strain>
    </source>
</reference>
<comment type="pathway">
    <text evidence="2">Cofactor biosynthesis; tetrahydrofolate biosynthesis; 2-amino-4-hydroxy-6-hydroxymethyl-7,8-dihydropteridine diphosphate from 7,8-dihydroneopterin triphosphate: step 4/4.</text>
</comment>
<dbReference type="Gene3D" id="3.30.70.560">
    <property type="entry name" value="7,8-Dihydro-6-hydroxymethylpterin-pyrophosphokinase HPPK"/>
    <property type="match status" value="1"/>
</dbReference>
<gene>
    <name evidence="11" type="primary">folK</name>
    <name evidence="11" type="ORF">NM222_01865</name>
    <name evidence="10" type="ORF">NW74_05960</name>
</gene>
<name>A0A0B4S2Q9_9FIRM</name>
<evidence type="ECO:0000256" key="8">
    <source>
        <dbReference type="ARBA" id="ARBA00022909"/>
    </source>
</evidence>
<dbReference type="PANTHER" id="PTHR43071:SF1">
    <property type="entry name" value="2-AMINO-4-HYDROXY-6-HYDROXYMETHYLDIHYDROPTERIDINE PYROPHOSPHOKINASE"/>
    <property type="match status" value="1"/>
</dbReference>
<dbReference type="NCBIfam" id="TIGR01498">
    <property type="entry name" value="folK"/>
    <property type="match status" value="1"/>
</dbReference>
<dbReference type="Proteomes" id="UP001210690">
    <property type="component" value="Chromosome"/>
</dbReference>
<dbReference type="EMBL" id="CP009761">
    <property type="protein sequence ID" value="AIZ36911.1"/>
    <property type="molecule type" value="Genomic_DNA"/>
</dbReference>
<keyword evidence="4 11" id="KW-0808">Transferase</keyword>
<keyword evidence="6 10" id="KW-0418">Kinase</keyword>
<evidence type="ECO:0000313" key="10">
    <source>
        <dbReference type="EMBL" id="AIZ36911.1"/>
    </source>
</evidence>
<dbReference type="GO" id="GO:0005524">
    <property type="term" value="F:ATP binding"/>
    <property type="evidence" value="ECO:0007669"/>
    <property type="project" value="UniProtKB-KW"/>
</dbReference>
<evidence type="ECO:0000256" key="1">
    <source>
        <dbReference type="ARBA" id="ARBA00000198"/>
    </source>
</evidence>
<accession>A0A0B4S2Q9</accession>
<organism evidence="10 12">
    <name type="scientific">Parvimonas micra</name>
    <dbReference type="NCBI Taxonomy" id="33033"/>
    <lineage>
        <taxon>Bacteria</taxon>
        <taxon>Bacillati</taxon>
        <taxon>Bacillota</taxon>
        <taxon>Tissierellia</taxon>
        <taxon>Tissierellales</taxon>
        <taxon>Peptoniphilaceae</taxon>
        <taxon>Parvimonas</taxon>
    </lineage>
</organism>
<dbReference type="InterPro" id="IPR035907">
    <property type="entry name" value="Hppk_sf"/>
</dbReference>
<comment type="catalytic activity">
    <reaction evidence="1">
        <text>6-hydroxymethyl-7,8-dihydropterin + ATP = (7,8-dihydropterin-6-yl)methyl diphosphate + AMP + H(+)</text>
        <dbReference type="Rhea" id="RHEA:11412"/>
        <dbReference type="ChEBI" id="CHEBI:15378"/>
        <dbReference type="ChEBI" id="CHEBI:30616"/>
        <dbReference type="ChEBI" id="CHEBI:44841"/>
        <dbReference type="ChEBI" id="CHEBI:72950"/>
        <dbReference type="ChEBI" id="CHEBI:456215"/>
        <dbReference type="EC" id="2.7.6.3"/>
    </reaction>
</comment>
<keyword evidence="8" id="KW-0289">Folate biosynthesis</keyword>
<dbReference type="GO" id="GO:0016301">
    <property type="term" value="F:kinase activity"/>
    <property type="evidence" value="ECO:0007669"/>
    <property type="project" value="UniProtKB-KW"/>
</dbReference>
<protein>
    <recommendedName>
        <fullName evidence="3">2-amino-4-hydroxy-6-hydroxymethyldihydropteridine diphosphokinase</fullName>
        <ecNumber evidence="3">2.7.6.3</ecNumber>
    </recommendedName>
</protein>
<dbReference type="GO" id="GO:0003848">
    <property type="term" value="F:2-amino-4-hydroxy-6-hydroxymethyldihydropteridine diphosphokinase activity"/>
    <property type="evidence" value="ECO:0007669"/>
    <property type="project" value="UniProtKB-EC"/>
</dbReference>
<evidence type="ECO:0000256" key="4">
    <source>
        <dbReference type="ARBA" id="ARBA00022679"/>
    </source>
</evidence>
<proteinExistence type="predicted"/>
<evidence type="ECO:0000256" key="7">
    <source>
        <dbReference type="ARBA" id="ARBA00022840"/>
    </source>
</evidence>
<reference evidence="11" key="2">
    <citation type="submission" date="2022-07" db="EMBL/GenBank/DDBJ databases">
        <title>Parvimonas micra travels from the subgingival sulcus of the human oral cavity to the colorectal adenocarcinoma.</title>
        <authorList>
            <person name="Conde-Perez K."/>
            <person name="Buetas E."/>
            <person name="Aja-Macaya P."/>
            <person name="Martin-De Arribas E."/>
            <person name="Iglesias-Corras I."/>
            <person name="Trigo-Tasende N."/>
            <person name="Nasser-Ali M."/>
            <person name="Estevez L.S."/>
            <person name="Rumbo-Feal S."/>
            <person name="Otero-Alen B."/>
            <person name="Noguera J.F."/>
            <person name="Concha A."/>
            <person name="Pardinas-Lopez S."/>
            <person name="Carda-Dieguez M."/>
            <person name="Gomez-Randulfe I."/>
            <person name="Martinez-Lago N."/>
            <person name="Ladra S."/>
            <person name="Aparicio L.A."/>
            <person name="Bou G."/>
            <person name="Mira A."/>
            <person name="Vallejo J.A."/>
            <person name="Poza M."/>
        </authorList>
    </citation>
    <scope>NUCLEOTIDE SEQUENCE</scope>
    <source>
        <strain evidence="11">PM102KC-G-1</strain>
    </source>
</reference>
<dbReference type="AlphaFoldDB" id="A0A0B4S2Q9"/>
<evidence type="ECO:0000256" key="5">
    <source>
        <dbReference type="ARBA" id="ARBA00022741"/>
    </source>
</evidence>
<dbReference type="KEGG" id="pmic:NW74_05960"/>
<dbReference type="InterPro" id="IPR000550">
    <property type="entry name" value="Hppk"/>
</dbReference>
<dbReference type="Pfam" id="PF01288">
    <property type="entry name" value="HPPK"/>
    <property type="match status" value="1"/>
</dbReference>
<keyword evidence="12" id="KW-1185">Reference proteome</keyword>
<evidence type="ECO:0000256" key="2">
    <source>
        <dbReference type="ARBA" id="ARBA00005051"/>
    </source>
</evidence>
<evidence type="ECO:0000313" key="11">
    <source>
        <dbReference type="EMBL" id="WBB31243.1"/>
    </source>
</evidence>
<dbReference type="RefSeq" id="WP_041954420.1">
    <property type="nucleotide sequence ID" value="NZ_BHYQ01000003.1"/>
</dbReference>
<keyword evidence="5" id="KW-0547">Nucleotide-binding</keyword>
<dbReference type="EMBL" id="CP101412">
    <property type="protein sequence ID" value="WBB31243.1"/>
    <property type="molecule type" value="Genomic_DNA"/>
</dbReference>
<feature type="domain" description="7,8-dihydro-6-hydroxymethylpterin-pyrophosphokinase" evidence="9">
    <location>
        <begin position="87"/>
        <end position="98"/>
    </location>
</feature>
<dbReference type="CDD" id="cd00483">
    <property type="entry name" value="HPPK"/>
    <property type="match status" value="1"/>
</dbReference>
<evidence type="ECO:0000313" key="12">
    <source>
        <dbReference type="Proteomes" id="UP000031386"/>
    </source>
</evidence>
<dbReference type="EC" id="2.7.6.3" evidence="3"/>
<evidence type="ECO:0000256" key="3">
    <source>
        <dbReference type="ARBA" id="ARBA00013253"/>
    </source>
</evidence>
<dbReference type="STRING" id="33033.NW74_05960"/>
<dbReference type="OrthoDB" id="9808041at2"/>
<dbReference type="PROSITE" id="PS00794">
    <property type="entry name" value="HPPK"/>
    <property type="match status" value="1"/>
</dbReference>
<dbReference type="GO" id="GO:0046656">
    <property type="term" value="P:folic acid biosynthetic process"/>
    <property type="evidence" value="ECO:0007669"/>
    <property type="project" value="UniProtKB-KW"/>
</dbReference>
<dbReference type="UniPathway" id="UPA00077">
    <property type="reaction ID" value="UER00155"/>
</dbReference>
<dbReference type="GO" id="GO:0046654">
    <property type="term" value="P:tetrahydrofolate biosynthetic process"/>
    <property type="evidence" value="ECO:0007669"/>
    <property type="project" value="UniProtKB-UniPathway"/>
</dbReference>
<dbReference type="Proteomes" id="UP000031386">
    <property type="component" value="Chromosome"/>
</dbReference>
<keyword evidence="7" id="KW-0067">ATP-binding</keyword>
<dbReference type="SUPFAM" id="SSF55083">
    <property type="entry name" value="6-hydroxymethyl-7,8-dihydropterin pyrophosphokinase, HPPK"/>
    <property type="match status" value="1"/>
</dbReference>
<sequence length="155" mass="17893">MSKVWIALGSNMGEGRKNLDLAIKMMNERGVLVEKVSTYIETEPYGYTEQDNFVNAVCIAETKLSPRELLEVLLKIELDMGRVRIIKWGPRIIDLDILFYEDLIIDEEDLKVPHIEIQKRSFVLEPVNEISPDKIHPVFKKTVHQLLLDLNSCDI</sequence>